<organism evidence="3">
    <name type="scientific">Brassica cretica</name>
    <name type="common">Mustard</name>
    <dbReference type="NCBI Taxonomy" id="69181"/>
    <lineage>
        <taxon>Eukaryota</taxon>
        <taxon>Viridiplantae</taxon>
        <taxon>Streptophyta</taxon>
        <taxon>Embryophyta</taxon>
        <taxon>Tracheophyta</taxon>
        <taxon>Spermatophyta</taxon>
        <taxon>Magnoliopsida</taxon>
        <taxon>eudicotyledons</taxon>
        <taxon>Gunneridae</taxon>
        <taxon>Pentapetalae</taxon>
        <taxon>rosids</taxon>
        <taxon>malvids</taxon>
        <taxon>Brassicales</taxon>
        <taxon>Brassicaceae</taxon>
        <taxon>Brassiceae</taxon>
        <taxon>Brassica</taxon>
    </lineage>
</organism>
<gene>
    <name evidence="3" type="ORF">F2Q70_00009283</name>
</gene>
<name>A0A8S9M4A2_BRACR</name>
<dbReference type="EMBL" id="QGKY02000089">
    <property type="protein sequence ID" value="KAF2612798.1"/>
    <property type="molecule type" value="Genomic_DNA"/>
</dbReference>
<sequence>MYFLTEFNSDMALGSAVSQPRLSSASRRRKRSNQQNIEDSKGGIKFLAWAAIMAAAVTFVMGFTCTKLYISSAPGPGLIKKAIFMVFLMCNTISLLSSVVALTHLIWGQRQSDFQLIQKAMLRAMALVTVAFVSILVAFMVGVCLVLIHLPWQTYF</sequence>
<feature type="domain" description="PGG" evidence="2">
    <location>
        <begin position="44"/>
        <end position="146"/>
    </location>
</feature>
<keyword evidence="1" id="KW-1133">Transmembrane helix</keyword>
<dbReference type="Pfam" id="PF13962">
    <property type="entry name" value="PGG"/>
    <property type="match status" value="1"/>
</dbReference>
<dbReference type="AlphaFoldDB" id="A0A8S9M4A2"/>
<reference evidence="3" key="1">
    <citation type="submission" date="2019-12" db="EMBL/GenBank/DDBJ databases">
        <title>Genome sequencing and annotation of Brassica cretica.</title>
        <authorList>
            <person name="Studholme D.J."/>
            <person name="Sarris P.F."/>
        </authorList>
    </citation>
    <scope>NUCLEOTIDE SEQUENCE</scope>
    <source>
        <strain evidence="3">PFS-102/07</strain>
        <tissue evidence="3">Leaf</tissue>
    </source>
</reference>
<feature type="transmembrane region" description="Helical" evidence="1">
    <location>
        <begin position="127"/>
        <end position="150"/>
    </location>
</feature>
<keyword evidence="1" id="KW-0472">Membrane</keyword>
<protein>
    <recommendedName>
        <fullName evidence="2">PGG domain-containing protein</fullName>
    </recommendedName>
</protein>
<feature type="transmembrane region" description="Helical" evidence="1">
    <location>
        <begin position="82"/>
        <end position="107"/>
    </location>
</feature>
<evidence type="ECO:0000256" key="1">
    <source>
        <dbReference type="SAM" id="Phobius"/>
    </source>
</evidence>
<evidence type="ECO:0000259" key="2">
    <source>
        <dbReference type="Pfam" id="PF13962"/>
    </source>
</evidence>
<proteinExistence type="predicted"/>
<accession>A0A8S9M4A2</accession>
<keyword evidence="1" id="KW-0812">Transmembrane</keyword>
<evidence type="ECO:0000313" key="3">
    <source>
        <dbReference type="EMBL" id="KAF2612798.1"/>
    </source>
</evidence>
<comment type="caution">
    <text evidence="3">The sequence shown here is derived from an EMBL/GenBank/DDBJ whole genome shotgun (WGS) entry which is preliminary data.</text>
</comment>
<dbReference type="InterPro" id="IPR026961">
    <property type="entry name" value="PGG_dom"/>
</dbReference>
<feature type="transmembrane region" description="Helical" evidence="1">
    <location>
        <begin position="46"/>
        <end position="70"/>
    </location>
</feature>